<accession>A0A7M4DNK4</accession>
<dbReference type="RefSeq" id="WP_156742390.1">
    <property type="nucleotide sequence ID" value="NZ_CACRYJ010000055.1"/>
</dbReference>
<evidence type="ECO:0000256" key="6">
    <source>
        <dbReference type="ARBA" id="ARBA00022840"/>
    </source>
</evidence>
<dbReference type="PANTHER" id="PTHR43297">
    <property type="entry name" value="OLIGOPEPTIDE TRANSPORT ATP-BINDING PROTEIN APPD"/>
    <property type="match status" value="1"/>
</dbReference>
<evidence type="ECO:0000259" key="8">
    <source>
        <dbReference type="PROSITE" id="PS50893"/>
    </source>
</evidence>
<keyword evidence="4" id="KW-1003">Cell membrane</keyword>
<comment type="subcellular location">
    <subcellularLocation>
        <location evidence="1">Cell membrane</location>
        <topology evidence="1">Peripheral membrane protein</topology>
    </subcellularLocation>
</comment>
<keyword evidence="6 9" id="KW-0067">ATP-binding</keyword>
<dbReference type="Proteomes" id="UP000419743">
    <property type="component" value="Unassembled WGS sequence"/>
</dbReference>
<dbReference type="Gene3D" id="3.40.50.300">
    <property type="entry name" value="P-loop containing nucleotide triphosphate hydrolases"/>
    <property type="match status" value="1"/>
</dbReference>
<dbReference type="InterPro" id="IPR017871">
    <property type="entry name" value="ABC_transporter-like_CS"/>
</dbReference>
<dbReference type="InterPro" id="IPR027417">
    <property type="entry name" value="P-loop_NTPase"/>
</dbReference>
<dbReference type="SMART" id="SM00382">
    <property type="entry name" value="AAA"/>
    <property type="match status" value="1"/>
</dbReference>
<protein>
    <submittedName>
        <fullName evidence="9">Oligopeptide transport ATP-binding protein OppD</fullName>
    </submittedName>
</protein>
<dbReference type="CDD" id="cd03257">
    <property type="entry name" value="ABC_NikE_OppD_transporters"/>
    <property type="match status" value="1"/>
</dbReference>
<evidence type="ECO:0000256" key="4">
    <source>
        <dbReference type="ARBA" id="ARBA00022475"/>
    </source>
</evidence>
<dbReference type="GO" id="GO:0016887">
    <property type="term" value="F:ATP hydrolysis activity"/>
    <property type="evidence" value="ECO:0007669"/>
    <property type="project" value="InterPro"/>
</dbReference>
<evidence type="ECO:0000256" key="7">
    <source>
        <dbReference type="ARBA" id="ARBA00023136"/>
    </source>
</evidence>
<dbReference type="Pfam" id="PF00005">
    <property type="entry name" value="ABC_tran"/>
    <property type="match status" value="1"/>
</dbReference>
<gene>
    <name evidence="9" type="primary">oppD_7</name>
    <name evidence="9" type="ORF">HALOF300_03735</name>
</gene>
<evidence type="ECO:0000313" key="10">
    <source>
        <dbReference type="Proteomes" id="UP000419743"/>
    </source>
</evidence>
<evidence type="ECO:0000313" key="9">
    <source>
        <dbReference type="EMBL" id="VZO39035.1"/>
    </source>
</evidence>
<evidence type="ECO:0000256" key="3">
    <source>
        <dbReference type="ARBA" id="ARBA00022448"/>
    </source>
</evidence>
<organism evidence="9 10">
    <name type="scientific">Occultella aeris</name>
    <dbReference type="NCBI Taxonomy" id="2761496"/>
    <lineage>
        <taxon>Bacteria</taxon>
        <taxon>Bacillati</taxon>
        <taxon>Actinomycetota</taxon>
        <taxon>Actinomycetes</taxon>
        <taxon>Micrococcales</taxon>
        <taxon>Ruaniaceae</taxon>
        <taxon>Occultella</taxon>
    </lineage>
</organism>
<proteinExistence type="inferred from homology"/>
<dbReference type="AlphaFoldDB" id="A0A7M4DNK4"/>
<comment type="caution">
    <text evidence="9">The sequence shown here is derived from an EMBL/GenBank/DDBJ whole genome shotgun (WGS) entry which is preliminary data.</text>
</comment>
<name>A0A7M4DNK4_9MICO</name>
<dbReference type="InterPro" id="IPR003439">
    <property type="entry name" value="ABC_transporter-like_ATP-bd"/>
</dbReference>
<keyword evidence="7" id="KW-0472">Membrane</keyword>
<comment type="similarity">
    <text evidence="2">Belongs to the ABC transporter superfamily.</text>
</comment>
<dbReference type="PANTHER" id="PTHR43297:SF2">
    <property type="entry name" value="DIPEPTIDE TRANSPORT ATP-BINDING PROTEIN DPPD"/>
    <property type="match status" value="1"/>
</dbReference>
<evidence type="ECO:0000256" key="5">
    <source>
        <dbReference type="ARBA" id="ARBA00022741"/>
    </source>
</evidence>
<dbReference type="PROSITE" id="PS00211">
    <property type="entry name" value="ABC_TRANSPORTER_1"/>
    <property type="match status" value="1"/>
</dbReference>
<evidence type="ECO:0000256" key="1">
    <source>
        <dbReference type="ARBA" id="ARBA00004202"/>
    </source>
</evidence>
<keyword evidence="3" id="KW-0813">Transport</keyword>
<keyword evidence="5" id="KW-0547">Nucleotide-binding</keyword>
<keyword evidence="10" id="KW-1185">Reference proteome</keyword>
<reference evidence="9 10" key="1">
    <citation type="submission" date="2019-11" db="EMBL/GenBank/DDBJ databases">
        <authorList>
            <person name="Criscuolo A."/>
        </authorList>
    </citation>
    <scope>NUCLEOTIDE SEQUENCE [LARGE SCALE GENOMIC DNA]</scope>
    <source>
        <strain evidence="9">CIP111667</strain>
    </source>
</reference>
<dbReference type="GO" id="GO:0005524">
    <property type="term" value="F:ATP binding"/>
    <property type="evidence" value="ECO:0007669"/>
    <property type="project" value="UniProtKB-KW"/>
</dbReference>
<dbReference type="GO" id="GO:0005886">
    <property type="term" value="C:plasma membrane"/>
    <property type="evidence" value="ECO:0007669"/>
    <property type="project" value="UniProtKB-SubCell"/>
</dbReference>
<evidence type="ECO:0000256" key="2">
    <source>
        <dbReference type="ARBA" id="ARBA00005417"/>
    </source>
</evidence>
<dbReference type="InterPro" id="IPR003593">
    <property type="entry name" value="AAA+_ATPase"/>
</dbReference>
<dbReference type="PROSITE" id="PS50893">
    <property type="entry name" value="ABC_TRANSPORTER_2"/>
    <property type="match status" value="1"/>
</dbReference>
<feature type="domain" description="ABC transporter" evidence="8">
    <location>
        <begin position="20"/>
        <end position="267"/>
    </location>
</feature>
<dbReference type="InterPro" id="IPR050388">
    <property type="entry name" value="ABC_Ni/Peptide_Import"/>
</dbReference>
<sequence length="286" mass="30452">MSADANTGSTVPATANTDLVQVEDLWIAAPDGRDLVAGVSLRLARGGSLGIVGESGSGKTLTTRALLGLLPHGISVTSGRVGFDGLDLRTLRRKDWEQVRGSRIGAVFQDPASYLNPSIAVGKQLTEVLRVRGGLSRSAARERAAELLESLGLHRVDLVLTQYPHELSGGMLQRVLLAIAICLGPELLIADEATTALDVTVQADVLDLFDTVRTREGLALVLVSHDLAVVARSTENLLVMRNGEVVESGPTTQVLANPQHPYTQLLVEHHDAYSLAGYLEKETADV</sequence>
<dbReference type="SUPFAM" id="SSF52540">
    <property type="entry name" value="P-loop containing nucleoside triphosphate hydrolases"/>
    <property type="match status" value="1"/>
</dbReference>
<dbReference type="EMBL" id="CACRYJ010000055">
    <property type="protein sequence ID" value="VZO39035.1"/>
    <property type="molecule type" value="Genomic_DNA"/>
</dbReference>